<comment type="caution">
    <text evidence="2">The sequence shown here is derived from an EMBL/GenBank/DDBJ whole genome shotgun (WGS) entry which is preliminary data.</text>
</comment>
<proteinExistence type="predicted"/>
<dbReference type="RefSeq" id="WP_023948271.1">
    <property type="nucleotide sequence ID" value="NZ_BASD01000015.1"/>
</dbReference>
<feature type="compositionally biased region" description="Basic and acidic residues" evidence="1">
    <location>
        <begin position="183"/>
        <end position="207"/>
    </location>
</feature>
<organism evidence="2 3">
    <name type="scientific">Helicobacter fennelliae MRY12-0050</name>
    <dbReference type="NCBI Taxonomy" id="1325130"/>
    <lineage>
        <taxon>Bacteria</taxon>
        <taxon>Pseudomonadati</taxon>
        <taxon>Campylobacterota</taxon>
        <taxon>Epsilonproteobacteria</taxon>
        <taxon>Campylobacterales</taxon>
        <taxon>Helicobacteraceae</taxon>
        <taxon>Helicobacter</taxon>
    </lineage>
</organism>
<dbReference type="OrthoDB" id="5329668at2"/>
<sequence>MSDKLYQKYYTLGVYVDTWGWNEGKISHVFLGLKKEYQLVNENFKGTLSDELKKKYIVESELEQHSKTTQIELINNLTQEYENNETNRAKWTGQTKVFDENYLFFRRGYKDITLPAKQYFKGKTLYHYQAYKDSLAKFIQSNVSNIYDIEGFFGFAPYSSAPLRTSSYGDRERGGKVFQNNHYEYERGENNNTDKEKQSKNSDKNLEDNELSTYSFSKGHILKGIRPLSTFQSEHAYAIKIPNEKYIEVASKVLEDVLISDDDLRGGFSFVSNDNQFRFYALIGRSCVDFVIDKLKILFGNRLNWWDNVTWTPQGAYDVIKKHSKQFNTQETSMLQSLLDIAIFYQNYATLCQIDSTWDCEKGLRAFSTYCYSTLHSSLLDDTKLNRLGEHKIEPLPRDNAIENIADDIAMRINTGLCINAYFQDVLQYDNNLMCDVALLCVKELNGKQRFVKADSQSDFIYQDFDFASDDEIIQKSYNLAMDRQQPIIFAKIPHYNVPHIAKESKGVYIQSFLERYAGQDRSIGDYRDILESKETHNA</sequence>
<accession>T1DW44</accession>
<evidence type="ECO:0000256" key="1">
    <source>
        <dbReference type="SAM" id="MobiDB-lite"/>
    </source>
</evidence>
<name>T1DW44_9HELI</name>
<dbReference type="EMBL" id="BASD01000015">
    <property type="protein sequence ID" value="GAD19112.1"/>
    <property type="molecule type" value="Genomic_DNA"/>
</dbReference>
<keyword evidence="3" id="KW-1185">Reference proteome</keyword>
<protein>
    <submittedName>
        <fullName evidence="2">Uncharacterized protein</fullName>
    </submittedName>
</protein>
<dbReference type="STRING" id="1325130.HFN_0243"/>
<reference evidence="2 3" key="1">
    <citation type="journal article" date="2013" name="Genome Announc.">
        <title>Draft Genome Sequence of Helicobacter fennelliae Strain MRY12-0050, Isolated from a Bacteremia Patient.</title>
        <authorList>
            <person name="Rimbara E."/>
            <person name="Matsui M."/>
            <person name="Mori S."/>
            <person name="Suzuki S."/>
            <person name="Suzuki M."/>
            <person name="Kim H."/>
            <person name="Sekizuka T."/>
            <person name="Kuroda M."/>
            <person name="Shibayama K."/>
        </authorList>
    </citation>
    <scope>NUCLEOTIDE SEQUENCE [LARGE SCALE GENOMIC DNA]</scope>
    <source>
        <strain evidence="2 3">MRY12-0050</strain>
    </source>
</reference>
<evidence type="ECO:0000313" key="2">
    <source>
        <dbReference type="EMBL" id="GAD19112.1"/>
    </source>
</evidence>
<feature type="region of interest" description="Disordered" evidence="1">
    <location>
        <begin position="166"/>
        <end position="207"/>
    </location>
</feature>
<dbReference type="Proteomes" id="UP000018143">
    <property type="component" value="Unassembled WGS sequence"/>
</dbReference>
<gene>
    <name evidence="2" type="ORF">HFN_0243</name>
</gene>
<dbReference type="AlphaFoldDB" id="T1DW44"/>
<evidence type="ECO:0000313" key="3">
    <source>
        <dbReference type="Proteomes" id="UP000018143"/>
    </source>
</evidence>